<evidence type="ECO:0000256" key="1">
    <source>
        <dbReference type="SAM" id="Phobius"/>
    </source>
</evidence>
<keyword evidence="1" id="KW-1133">Transmembrane helix</keyword>
<dbReference type="AlphaFoldDB" id="A0A2P2Q8N4"/>
<accession>A0A2P2Q8N4</accession>
<feature type="chain" id="PRO_5015185513" description="Secreted protein" evidence="2">
    <location>
        <begin position="20"/>
        <end position="92"/>
    </location>
</feature>
<organism evidence="3">
    <name type="scientific">Rhizophora mucronata</name>
    <name type="common">Asiatic mangrove</name>
    <dbReference type="NCBI Taxonomy" id="61149"/>
    <lineage>
        <taxon>Eukaryota</taxon>
        <taxon>Viridiplantae</taxon>
        <taxon>Streptophyta</taxon>
        <taxon>Embryophyta</taxon>
        <taxon>Tracheophyta</taxon>
        <taxon>Spermatophyta</taxon>
        <taxon>Magnoliopsida</taxon>
        <taxon>eudicotyledons</taxon>
        <taxon>Gunneridae</taxon>
        <taxon>Pentapetalae</taxon>
        <taxon>rosids</taxon>
        <taxon>fabids</taxon>
        <taxon>Malpighiales</taxon>
        <taxon>Rhizophoraceae</taxon>
        <taxon>Rhizophora</taxon>
    </lineage>
</organism>
<keyword evidence="2" id="KW-0732">Signal</keyword>
<feature type="signal peptide" evidence="2">
    <location>
        <begin position="1"/>
        <end position="19"/>
    </location>
</feature>
<dbReference type="EMBL" id="GGEC01082859">
    <property type="protein sequence ID" value="MBX63343.1"/>
    <property type="molecule type" value="Transcribed_RNA"/>
</dbReference>
<feature type="transmembrane region" description="Helical" evidence="1">
    <location>
        <begin position="70"/>
        <end position="87"/>
    </location>
</feature>
<proteinExistence type="predicted"/>
<evidence type="ECO:0008006" key="4">
    <source>
        <dbReference type="Google" id="ProtNLM"/>
    </source>
</evidence>
<name>A0A2P2Q8N4_RHIMU</name>
<reference evidence="3" key="1">
    <citation type="submission" date="2018-02" db="EMBL/GenBank/DDBJ databases">
        <title>Rhizophora mucronata_Transcriptome.</title>
        <authorList>
            <person name="Meera S.P."/>
            <person name="Sreeshan A."/>
            <person name="Augustine A."/>
        </authorList>
    </citation>
    <scope>NUCLEOTIDE SEQUENCE</scope>
    <source>
        <tissue evidence="3">Leaf</tissue>
    </source>
</reference>
<keyword evidence="1" id="KW-0812">Transmembrane</keyword>
<evidence type="ECO:0000256" key="2">
    <source>
        <dbReference type="SAM" id="SignalP"/>
    </source>
</evidence>
<evidence type="ECO:0000313" key="3">
    <source>
        <dbReference type="EMBL" id="MBX63343.1"/>
    </source>
</evidence>
<sequence length="92" mass="10516">MYFFFSFLCSIAFSVPCKCALSLPLFVACRATLLWFRELFRVGTLWSLIGHFLGMDSVSPALTWVSSPDLVALTILPFMDFGLYLVMENERF</sequence>
<keyword evidence="1" id="KW-0472">Membrane</keyword>
<protein>
    <recommendedName>
        <fullName evidence="4">Secreted protein</fullName>
    </recommendedName>
</protein>